<comment type="subcellular location">
    <subcellularLocation>
        <location evidence="1">Cell membrane</location>
    </subcellularLocation>
</comment>
<keyword evidence="2" id="KW-1133">Transmembrane helix</keyword>
<feature type="transmembrane region" description="Helical" evidence="2">
    <location>
        <begin position="88"/>
        <end position="107"/>
    </location>
</feature>
<keyword evidence="1" id="KW-0064">Aspartyl protease</keyword>
<keyword evidence="1" id="KW-0645">Protease</keyword>
<feature type="transmembrane region" description="Helical" evidence="2">
    <location>
        <begin position="6"/>
        <end position="27"/>
    </location>
</feature>
<reference evidence="3 4" key="1">
    <citation type="submission" date="2021-07" db="EMBL/GenBank/DDBJ databases">
        <title>Clostridium weizhouense sp. nov., an anaerobic bacterium isolated from activated sludge of Petroleum wastewater.</title>
        <authorList>
            <person name="Li Q."/>
        </authorList>
    </citation>
    <scope>NUCLEOTIDE SEQUENCE [LARGE SCALE GENOMIC DNA]</scope>
    <source>
        <strain evidence="3 4">YB-6</strain>
    </source>
</reference>
<keyword evidence="1 2" id="KW-0472">Membrane</keyword>
<evidence type="ECO:0000313" key="4">
    <source>
        <dbReference type="Proteomes" id="UP001519921"/>
    </source>
</evidence>
<comment type="similarity">
    <text evidence="1">Belongs to the peptidase U4 family.</text>
</comment>
<organism evidence="3 4">
    <name type="scientific">Clostridium weizhouense</name>
    <dbReference type="NCBI Taxonomy" id="2859781"/>
    <lineage>
        <taxon>Bacteria</taxon>
        <taxon>Bacillati</taxon>
        <taxon>Bacillota</taxon>
        <taxon>Clostridia</taxon>
        <taxon>Eubacteriales</taxon>
        <taxon>Clostridiaceae</taxon>
        <taxon>Clostridium</taxon>
    </lineage>
</organism>
<comment type="caution">
    <text evidence="3">The sequence shown here is derived from an EMBL/GenBank/DDBJ whole genome shotgun (WGS) entry which is preliminary data.</text>
</comment>
<proteinExistence type="inferred from homology"/>
<dbReference type="Pfam" id="PF03419">
    <property type="entry name" value="Peptidase_U4"/>
    <property type="match status" value="1"/>
</dbReference>
<keyword evidence="1" id="KW-0749">Sporulation</keyword>
<dbReference type="Proteomes" id="UP001519921">
    <property type="component" value="Unassembled WGS sequence"/>
</dbReference>
<dbReference type="RefSeq" id="WP_219778876.1">
    <property type="nucleotide sequence ID" value="NZ_JAHXPT010000004.1"/>
</dbReference>
<feature type="transmembrane region" description="Helical" evidence="2">
    <location>
        <begin position="57"/>
        <end position="76"/>
    </location>
</feature>
<evidence type="ECO:0000313" key="3">
    <source>
        <dbReference type="EMBL" id="MBW6409818.1"/>
    </source>
</evidence>
<feature type="transmembrane region" description="Helical" evidence="2">
    <location>
        <begin position="34"/>
        <end position="51"/>
    </location>
</feature>
<dbReference type="InterPro" id="IPR005081">
    <property type="entry name" value="SpoIIGA"/>
</dbReference>
<comment type="function">
    <text evidence="1">Probable aspartic protease that is responsible for the proteolytic cleavage of the RNA polymerase sigma E factor (SigE/spoIIGB) to yield the active peptide in the mother cell during sporulation. Responds to a signal from the forespore that is triggered by the extracellular signal protein SpoIIR.</text>
</comment>
<accession>A0ABS7AMC9</accession>
<sequence length="266" mass="30942">MEVYVDILIFENFIVNSFLISLTMKVLKYKCKDIRLICSSLIGAIYTIVLVVPQLYILTLLPFRFLILYIMIRISFGKTNIVNTIKSISVFLLLTFTLSGICFMFSMNQNQYILGSSFEMRNYSIKYLLLSVMIIYMFFDRLIEYIKNRVFINNYKFKIIFTIEDKIYDIEGFLDTGNELREPVTNLPCILIEKDLISNIDFNNKNTYYVPYASIGYEGKLKGIKVESINIKGENFNNKIDAIICPCNQKLSKENDFNALLSRGIV</sequence>
<dbReference type="EMBL" id="JAHXPT010000004">
    <property type="protein sequence ID" value="MBW6409818.1"/>
    <property type="molecule type" value="Genomic_DNA"/>
</dbReference>
<keyword evidence="1" id="KW-1003">Cell membrane</keyword>
<name>A0ABS7AMC9_9CLOT</name>
<evidence type="ECO:0000256" key="2">
    <source>
        <dbReference type="SAM" id="Phobius"/>
    </source>
</evidence>
<gene>
    <name evidence="3" type="ORF">KYD98_06915</name>
</gene>
<feature type="transmembrane region" description="Helical" evidence="2">
    <location>
        <begin position="127"/>
        <end position="146"/>
    </location>
</feature>
<dbReference type="PIRSF" id="PIRSF018571">
    <property type="entry name" value="SpoIIGA"/>
    <property type="match status" value="1"/>
</dbReference>
<evidence type="ECO:0000256" key="1">
    <source>
        <dbReference type="PIRNR" id="PIRNR018571"/>
    </source>
</evidence>
<keyword evidence="4" id="KW-1185">Reference proteome</keyword>
<dbReference type="EC" id="3.4.23.-" evidence="1"/>
<keyword evidence="2" id="KW-0812">Transmembrane</keyword>
<keyword evidence="1" id="KW-0378">Hydrolase</keyword>
<protein>
    <recommendedName>
        <fullName evidence="1">Sporulation sigma-E factor-processing peptidase</fullName>
        <ecNumber evidence="1">3.4.23.-</ecNumber>
    </recommendedName>
    <alternativeName>
        <fullName evidence="1">Membrane-associated aspartic protease</fullName>
    </alternativeName>
    <alternativeName>
        <fullName evidence="1">Stage II sporulation protein GA</fullName>
    </alternativeName>
</protein>